<evidence type="ECO:0000256" key="3">
    <source>
        <dbReference type="ARBA" id="ARBA00023163"/>
    </source>
</evidence>
<evidence type="ECO:0000259" key="4">
    <source>
        <dbReference type="PROSITE" id="PS51077"/>
    </source>
</evidence>
<dbReference type="GO" id="GO:0003677">
    <property type="term" value="F:DNA binding"/>
    <property type="evidence" value="ECO:0007669"/>
    <property type="project" value="UniProtKB-KW"/>
</dbReference>
<evidence type="ECO:0000256" key="2">
    <source>
        <dbReference type="ARBA" id="ARBA00023125"/>
    </source>
</evidence>
<name>A0ABX0UYC0_9HYPH</name>
<evidence type="ECO:0000313" key="7">
    <source>
        <dbReference type="Proteomes" id="UP001429580"/>
    </source>
</evidence>
<dbReference type="Gene3D" id="3.30.450.40">
    <property type="match status" value="1"/>
</dbReference>
<dbReference type="Proteomes" id="UP001429580">
    <property type="component" value="Unassembled WGS sequence"/>
</dbReference>
<keyword evidence="3" id="KW-0804">Transcription</keyword>
<comment type="caution">
    <text evidence="6">The sequence shown here is derived from an EMBL/GenBank/DDBJ whole genome shotgun (WGS) entry which is preliminary data.</text>
</comment>
<evidence type="ECO:0000259" key="5">
    <source>
        <dbReference type="PROSITE" id="PS51078"/>
    </source>
</evidence>
<dbReference type="InterPro" id="IPR050707">
    <property type="entry name" value="HTH_MetabolicPath_Reg"/>
</dbReference>
<dbReference type="InterPro" id="IPR036388">
    <property type="entry name" value="WH-like_DNA-bd_sf"/>
</dbReference>
<proteinExistence type="predicted"/>
<dbReference type="PROSITE" id="PS51077">
    <property type="entry name" value="HTH_ICLR"/>
    <property type="match status" value="1"/>
</dbReference>
<dbReference type="InterPro" id="IPR029016">
    <property type="entry name" value="GAF-like_dom_sf"/>
</dbReference>
<dbReference type="RefSeq" id="WP_166951094.1">
    <property type="nucleotide sequence ID" value="NZ_JAASQI010000003.1"/>
</dbReference>
<feature type="domain" description="HTH iclR-type" evidence="4">
    <location>
        <begin position="19"/>
        <end position="81"/>
    </location>
</feature>
<dbReference type="InterPro" id="IPR005471">
    <property type="entry name" value="Tscrpt_reg_IclR_N"/>
</dbReference>
<gene>
    <name evidence="6" type="ORF">FHS82_001783</name>
</gene>
<dbReference type="PANTHER" id="PTHR30136">
    <property type="entry name" value="HELIX-TURN-HELIX TRANSCRIPTIONAL REGULATOR, ICLR FAMILY"/>
    <property type="match status" value="1"/>
</dbReference>
<keyword evidence="1" id="KW-0805">Transcription regulation</keyword>
<organism evidence="6 7">
    <name type="scientific">Pseudochelatococcus lubricantis</name>
    <dbReference type="NCBI Taxonomy" id="1538102"/>
    <lineage>
        <taxon>Bacteria</taxon>
        <taxon>Pseudomonadati</taxon>
        <taxon>Pseudomonadota</taxon>
        <taxon>Alphaproteobacteria</taxon>
        <taxon>Hyphomicrobiales</taxon>
        <taxon>Chelatococcaceae</taxon>
        <taxon>Pseudochelatococcus</taxon>
    </lineage>
</organism>
<dbReference type="InterPro" id="IPR014757">
    <property type="entry name" value="Tscrpt_reg_IclR_C"/>
</dbReference>
<keyword evidence="2 6" id="KW-0238">DNA-binding</keyword>
<dbReference type="SUPFAM" id="SSF55781">
    <property type="entry name" value="GAF domain-like"/>
    <property type="match status" value="1"/>
</dbReference>
<dbReference type="PANTHER" id="PTHR30136:SF33">
    <property type="entry name" value="TRANSCRIPTIONAL REGULATORY PROTEIN"/>
    <property type="match status" value="1"/>
</dbReference>
<dbReference type="Gene3D" id="1.10.10.10">
    <property type="entry name" value="Winged helix-like DNA-binding domain superfamily/Winged helix DNA-binding domain"/>
    <property type="match status" value="1"/>
</dbReference>
<dbReference type="PROSITE" id="PS51078">
    <property type="entry name" value="ICLR_ED"/>
    <property type="match status" value="1"/>
</dbReference>
<keyword evidence="7" id="KW-1185">Reference proteome</keyword>
<reference evidence="6 7" key="1">
    <citation type="submission" date="2020-03" db="EMBL/GenBank/DDBJ databases">
        <title>Genomic Encyclopedia of Type Strains, Phase IV (KMG-IV): sequencing the most valuable type-strain genomes for metagenomic binning, comparative biology and taxonomic classification.</title>
        <authorList>
            <person name="Goeker M."/>
        </authorList>
    </citation>
    <scope>NUCLEOTIDE SEQUENCE [LARGE SCALE GENOMIC DNA]</scope>
    <source>
        <strain evidence="6 7">DSM 103870</strain>
    </source>
</reference>
<evidence type="ECO:0000256" key="1">
    <source>
        <dbReference type="ARBA" id="ARBA00023015"/>
    </source>
</evidence>
<dbReference type="InterPro" id="IPR036390">
    <property type="entry name" value="WH_DNA-bd_sf"/>
</dbReference>
<feature type="domain" description="IclR-ED" evidence="5">
    <location>
        <begin position="82"/>
        <end position="265"/>
    </location>
</feature>
<dbReference type="SUPFAM" id="SSF46785">
    <property type="entry name" value="Winged helix' DNA-binding domain"/>
    <property type="match status" value="1"/>
</dbReference>
<protein>
    <submittedName>
        <fullName evidence="6">DNA-binding IclR family transcriptional regulator</fullName>
    </submittedName>
</protein>
<accession>A0ABX0UYC0</accession>
<evidence type="ECO:0000313" key="6">
    <source>
        <dbReference type="EMBL" id="NIJ57947.1"/>
    </source>
</evidence>
<dbReference type="Pfam" id="PF09339">
    <property type="entry name" value="HTH_IclR"/>
    <property type="match status" value="1"/>
</dbReference>
<dbReference type="SMART" id="SM00346">
    <property type="entry name" value="HTH_ICLR"/>
    <property type="match status" value="1"/>
</dbReference>
<sequence>MTEPDDIDAPETKGDRHFVTALARGLDVIACFRRGETFLGNNDIAERCKLPRSTVSRLTYTLTKLGYLHYKEDIGKYRLGTALMAIGSTALGGLDVRRVARESLTDLANFSNASVGLGVRERLTMRYVESMRGPAAISLNIDVGYRHSIARSSMGRAYIAVCSERERRQIFEELQDYDPETWPRKREGIERALQEYQELGCCCSFGDWLKEVSAIAVGFRPGGGLPPMAINCGGPTILVPREFLLSEVRPRLIEVARNLEGVMGA</sequence>
<dbReference type="Pfam" id="PF01614">
    <property type="entry name" value="IclR_C"/>
    <property type="match status" value="1"/>
</dbReference>
<dbReference type="EMBL" id="JAASQI010000003">
    <property type="protein sequence ID" value="NIJ57947.1"/>
    <property type="molecule type" value="Genomic_DNA"/>
</dbReference>